<proteinExistence type="predicted"/>
<dbReference type="EMBL" id="FMJC01000002">
    <property type="protein sequence ID" value="SCM73331.1"/>
    <property type="molecule type" value="Genomic_DNA"/>
</dbReference>
<dbReference type="InterPro" id="IPR036237">
    <property type="entry name" value="Xyl_isomerase-like_sf"/>
</dbReference>
<accession>A0A212L703</accession>
<dbReference type="Gene3D" id="3.20.20.150">
    <property type="entry name" value="Divalent-metal-dependent TIM barrel enzymes"/>
    <property type="match status" value="1"/>
</dbReference>
<gene>
    <name evidence="2" type="ORF">KL86DES1_21233</name>
</gene>
<evidence type="ECO:0008006" key="3">
    <source>
        <dbReference type="Google" id="ProtNLM"/>
    </source>
</evidence>
<dbReference type="RefSeq" id="WP_232088305.1">
    <property type="nucleotide sequence ID" value="NZ_LT608333.1"/>
</dbReference>
<feature type="region of interest" description="Disordered" evidence="1">
    <location>
        <begin position="1"/>
        <end position="29"/>
    </location>
</feature>
<dbReference type="NCBIfam" id="NF041277">
    <property type="entry name" value="coba_remo_CbiR"/>
    <property type="match status" value="1"/>
</dbReference>
<name>A0A212L703_9BACT</name>
<evidence type="ECO:0000256" key="1">
    <source>
        <dbReference type="SAM" id="MobiDB-lite"/>
    </source>
</evidence>
<reference evidence="2" key="1">
    <citation type="submission" date="2016-08" db="EMBL/GenBank/DDBJ databases">
        <authorList>
            <person name="Seilhamer J.J."/>
        </authorList>
    </citation>
    <scope>NUCLEOTIDE SEQUENCE</scope>
    <source>
        <strain evidence="2">86-1</strain>
    </source>
</reference>
<organism evidence="2">
    <name type="scientific">uncultured Desulfovibrio sp</name>
    <dbReference type="NCBI Taxonomy" id="167968"/>
    <lineage>
        <taxon>Bacteria</taxon>
        <taxon>Pseudomonadati</taxon>
        <taxon>Thermodesulfobacteriota</taxon>
        <taxon>Desulfovibrionia</taxon>
        <taxon>Desulfovibrionales</taxon>
        <taxon>Desulfovibrionaceae</taxon>
        <taxon>Desulfovibrio</taxon>
        <taxon>environmental samples</taxon>
    </lineage>
</organism>
<feature type="compositionally biased region" description="Low complexity" evidence="1">
    <location>
        <begin position="8"/>
        <end position="19"/>
    </location>
</feature>
<sequence length="283" mass="30221">MPDPSRPPRAWAEARPAPEQTGKGGGRRLEGRIAAPSFVIAANVADNASFLAHKVDEVGLCLFETRGCLDYGPADLPAALAHLPLRWHAHLPVDLPWPASATAGATRPAREAARLALAVLDRVYALVPQMTLQAAVLHPPEGSPALQRRMLADFARFWHAQEHAAPPLLLENVAHSDVLCLGGSFLADHGLGLCLDVGHLLGYVQKELLHSALPRQAAMLHWSAPGNGDQHLPLTAFTPEQRHIAQSLMADAPPTATHMVEVFNWDGLSASLPVLAALAGQSQ</sequence>
<evidence type="ECO:0000313" key="2">
    <source>
        <dbReference type="EMBL" id="SCM73331.1"/>
    </source>
</evidence>
<dbReference type="SUPFAM" id="SSF51658">
    <property type="entry name" value="Xylose isomerase-like"/>
    <property type="match status" value="1"/>
</dbReference>
<dbReference type="AlphaFoldDB" id="A0A212L703"/>
<protein>
    <recommendedName>
        <fullName evidence="3">Xylose isomerase domain protein TIM barrel</fullName>
    </recommendedName>
</protein>